<dbReference type="Proteomes" id="UP000571701">
    <property type="component" value="Unassembled WGS sequence"/>
</dbReference>
<dbReference type="EMBL" id="JACFYF010000290">
    <property type="protein sequence ID" value="MBA5764880.1"/>
    <property type="molecule type" value="Genomic_DNA"/>
</dbReference>
<feature type="non-terminal residue" evidence="1">
    <location>
        <position position="1"/>
    </location>
</feature>
<sequence>LVFKADIEDHWHLYSQVLPEGGALPTEFLFDSIAQTTDYRRVGKVLESESITEFDKVFQMDLTFFDNEATFTQKIELLNPEVTTITS</sequence>
<feature type="non-terminal residue" evidence="1">
    <location>
        <position position="87"/>
    </location>
</feature>
<evidence type="ECO:0000313" key="1">
    <source>
        <dbReference type="EMBL" id="MBA5764880.1"/>
    </source>
</evidence>
<keyword evidence="2" id="KW-1185">Reference proteome</keyword>
<dbReference type="AlphaFoldDB" id="A0A7W2FV90"/>
<organism evidence="1 2">
    <name type="scientific">Vibrio marinisediminis</name>
    <dbReference type="NCBI Taxonomy" id="2758441"/>
    <lineage>
        <taxon>Bacteria</taxon>
        <taxon>Pseudomonadati</taxon>
        <taxon>Pseudomonadota</taxon>
        <taxon>Gammaproteobacteria</taxon>
        <taxon>Vibrionales</taxon>
        <taxon>Vibrionaceae</taxon>
        <taxon>Vibrio</taxon>
    </lineage>
</organism>
<accession>A0A7W2FV90</accession>
<comment type="caution">
    <text evidence="1">The sequence shown here is derived from an EMBL/GenBank/DDBJ whole genome shotgun (WGS) entry which is preliminary data.</text>
</comment>
<gene>
    <name evidence="1" type="ORF">H2O73_21255</name>
</gene>
<reference evidence="1 2" key="1">
    <citation type="submission" date="2020-07" db="EMBL/GenBank/DDBJ databases">
        <title>Vibrio marinisediminis sp. nov., isolated from marine sediment.</title>
        <authorList>
            <person name="Ji X."/>
        </authorList>
    </citation>
    <scope>NUCLEOTIDE SEQUENCE [LARGE SCALE GENOMIC DNA]</scope>
    <source>
        <strain evidence="1 2">404</strain>
    </source>
</reference>
<proteinExistence type="predicted"/>
<name>A0A7W2FV90_9VIBR</name>
<protein>
    <submittedName>
        <fullName evidence="1">Thiol:disulfide interchange protein</fullName>
    </submittedName>
</protein>
<evidence type="ECO:0000313" key="2">
    <source>
        <dbReference type="Proteomes" id="UP000571701"/>
    </source>
</evidence>